<gene>
    <name evidence="2" type="ORF">PCANC_15835</name>
</gene>
<keyword evidence="1" id="KW-0732">Signal</keyword>
<organism evidence="2 3">
    <name type="scientific">Puccinia coronata f. sp. avenae</name>
    <dbReference type="NCBI Taxonomy" id="200324"/>
    <lineage>
        <taxon>Eukaryota</taxon>
        <taxon>Fungi</taxon>
        <taxon>Dikarya</taxon>
        <taxon>Basidiomycota</taxon>
        <taxon>Pucciniomycotina</taxon>
        <taxon>Pucciniomycetes</taxon>
        <taxon>Pucciniales</taxon>
        <taxon>Pucciniaceae</taxon>
        <taxon>Puccinia</taxon>
    </lineage>
</organism>
<dbReference type="AlphaFoldDB" id="A0A2N5SQN3"/>
<protein>
    <submittedName>
        <fullName evidence="2">Uncharacterized protein</fullName>
    </submittedName>
</protein>
<reference evidence="2 3" key="1">
    <citation type="submission" date="2017-11" db="EMBL/GenBank/DDBJ databases">
        <title>De novo assembly and phasing of dikaryotic genomes from two isolates of Puccinia coronata f. sp. avenae, the causal agent of oat crown rust.</title>
        <authorList>
            <person name="Miller M.E."/>
            <person name="Zhang Y."/>
            <person name="Omidvar V."/>
            <person name="Sperschneider J."/>
            <person name="Schwessinger B."/>
            <person name="Raley C."/>
            <person name="Palmer J.M."/>
            <person name="Garnica D."/>
            <person name="Upadhyaya N."/>
            <person name="Rathjen J."/>
            <person name="Taylor J.M."/>
            <person name="Park R.F."/>
            <person name="Dodds P.N."/>
            <person name="Hirsch C.D."/>
            <person name="Kianian S.F."/>
            <person name="Figueroa M."/>
        </authorList>
    </citation>
    <scope>NUCLEOTIDE SEQUENCE [LARGE SCALE GENOMIC DNA]</scope>
    <source>
        <strain evidence="2">12NC29</strain>
    </source>
</reference>
<comment type="caution">
    <text evidence="2">The sequence shown here is derived from an EMBL/GenBank/DDBJ whole genome shotgun (WGS) entry which is preliminary data.</text>
</comment>
<evidence type="ECO:0000256" key="1">
    <source>
        <dbReference type="SAM" id="SignalP"/>
    </source>
</evidence>
<name>A0A2N5SQN3_9BASI</name>
<dbReference type="EMBL" id="PGCJ01000892">
    <property type="protein sequence ID" value="PLW15575.1"/>
    <property type="molecule type" value="Genomic_DNA"/>
</dbReference>
<dbReference type="Proteomes" id="UP000235388">
    <property type="component" value="Unassembled WGS sequence"/>
</dbReference>
<feature type="chain" id="PRO_5014872481" evidence="1">
    <location>
        <begin position="24"/>
        <end position="183"/>
    </location>
</feature>
<feature type="signal peptide" evidence="1">
    <location>
        <begin position="1"/>
        <end position="23"/>
    </location>
</feature>
<evidence type="ECO:0000313" key="2">
    <source>
        <dbReference type="EMBL" id="PLW15575.1"/>
    </source>
</evidence>
<sequence length="183" mass="20895">MPAYWRYRLVGLFILCFLGQCCCTIPLADGSIICWSDSLSDSSIKANGQYFPLEFDDVKSKAKQISEETLKQYLATIPQFYQHPSTVFTGLDHKNEMEHGYIRIKEGLRRIRKECDEFSRKTDGVRKLSKDIKQMEDFQKILSMGIEHKILGAKGKNTCFEITGLCPDEASLMTSICIDMGEK</sequence>
<proteinExistence type="predicted"/>
<evidence type="ECO:0000313" key="3">
    <source>
        <dbReference type="Proteomes" id="UP000235388"/>
    </source>
</evidence>
<keyword evidence="3" id="KW-1185">Reference proteome</keyword>
<accession>A0A2N5SQN3</accession>